<dbReference type="NCBIfam" id="TIGR00571">
    <property type="entry name" value="dam"/>
    <property type="match status" value="1"/>
</dbReference>
<dbReference type="InterPro" id="IPR029063">
    <property type="entry name" value="SAM-dependent_MTases_sf"/>
</dbReference>
<evidence type="ECO:0000256" key="1">
    <source>
        <dbReference type="ARBA" id="ARBA00006594"/>
    </source>
</evidence>
<evidence type="ECO:0000256" key="2">
    <source>
        <dbReference type="ARBA" id="ARBA00011900"/>
    </source>
</evidence>
<comment type="similarity">
    <text evidence="1">Belongs to the N(4)/N(6)-methyltransferase family.</text>
</comment>
<dbReference type="EMBL" id="LAZR01000962">
    <property type="protein sequence ID" value="KKN53650.1"/>
    <property type="molecule type" value="Genomic_DNA"/>
</dbReference>
<keyword evidence="5" id="KW-0949">S-adenosyl-L-methionine</keyword>
<evidence type="ECO:0000256" key="6">
    <source>
        <dbReference type="ARBA" id="ARBA00047942"/>
    </source>
</evidence>
<keyword evidence="4" id="KW-0808">Transferase</keyword>
<dbReference type="AlphaFoldDB" id="A0A0F9RAV8"/>
<organism evidence="7">
    <name type="scientific">marine sediment metagenome</name>
    <dbReference type="NCBI Taxonomy" id="412755"/>
    <lineage>
        <taxon>unclassified sequences</taxon>
        <taxon>metagenomes</taxon>
        <taxon>ecological metagenomes</taxon>
    </lineage>
</organism>
<reference evidence="7" key="1">
    <citation type="journal article" date="2015" name="Nature">
        <title>Complex archaea that bridge the gap between prokaryotes and eukaryotes.</title>
        <authorList>
            <person name="Spang A."/>
            <person name="Saw J.H."/>
            <person name="Jorgensen S.L."/>
            <person name="Zaremba-Niedzwiedzka K."/>
            <person name="Martijn J."/>
            <person name="Lind A.E."/>
            <person name="van Eijk R."/>
            <person name="Schleper C."/>
            <person name="Guy L."/>
            <person name="Ettema T.J."/>
        </authorList>
    </citation>
    <scope>NUCLEOTIDE SEQUENCE</scope>
</reference>
<gene>
    <name evidence="7" type="ORF">LCGC14_0600370</name>
</gene>
<dbReference type="EC" id="2.1.1.72" evidence="2"/>
<dbReference type="InterPro" id="IPR002052">
    <property type="entry name" value="DNA_methylase_N6_adenine_CS"/>
</dbReference>
<protein>
    <recommendedName>
        <fullName evidence="2">site-specific DNA-methyltransferase (adenine-specific)</fullName>
        <ecNumber evidence="2">2.1.1.72</ecNumber>
    </recommendedName>
</protein>
<dbReference type="Pfam" id="PF02086">
    <property type="entry name" value="MethyltransfD12"/>
    <property type="match status" value="1"/>
</dbReference>
<dbReference type="GO" id="GO:0009007">
    <property type="term" value="F:site-specific DNA-methyltransferase (adenine-specific) activity"/>
    <property type="evidence" value="ECO:0007669"/>
    <property type="project" value="UniProtKB-EC"/>
</dbReference>
<comment type="caution">
    <text evidence="7">The sequence shown here is derived from an EMBL/GenBank/DDBJ whole genome shotgun (WGS) entry which is preliminary data.</text>
</comment>
<dbReference type="Gene3D" id="1.10.1020.10">
    <property type="entry name" value="Adenine-specific Methyltransferase, Domain 2"/>
    <property type="match status" value="1"/>
</dbReference>
<dbReference type="GO" id="GO:0043565">
    <property type="term" value="F:sequence-specific DNA binding"/>
    <property type="evidence" value="ECO:0007669"/>
    <property type="project" value="TreeGrafter"/>
</dbReference>
<dbReference type="Gene3D" id="3.40.50.150">
    <property type="entry name" value="Vaccinia Virus protein VP39"/>
    <property type="match status" value="1"/>
</dbReference>
<dbReference type="GO" id="GO:0006298">
    <property type="term" value="P:mismatch repair"/>
    <property type="evidence" value="ECO:0007669"/>
    <property type="project" value="TreeGrafter"/>
</dbReference>
<proteinExistence type="inferred from homology"/>
<dbReference type="PIRSF" id="PIRSF000398">
    <property type="entry name" value="M_m6A_EcoRV"/>
    <property type="match status" value="1"/>
</dbReference>
<dbReference type="GO" id="GO:0032259">
    <property type="term" value="P:methylation"/>
    <property type="evidence" value="ECO:0007669"/>
    <property type="project" value="UniProtKB-KW"/>
</dbReference>
<dbReference type="PANTHER" id="PTHR30481">
    <property type="entry name" value="DNA ADENINE METHYLASE"/>
    <property type="match status" value="1"/>
</dbReference>
<dbReference type="GO" id="GO:0009307">
    <property type="term" value="P:DNA restriction-modification system"/>
    <property type="evidence" value="ECO:0007669"/>
    <property type="project" value="InterPro"/>
</dbReference>
<dbReference type="InterPro" id="IPR023095">
    <property type="entry name" value="Ade_MeTrfase_dom_2"/>
</dbReference>
<comment type="catalytic activity">
    <reaction evidence="6">
        <text>a 2'-deoxyadenosine in DNA + S-adenosyl-L-methionine = an N(6)-methyl-2'-deoxyadenosine in DNA + S-adenosyl-L-homocysteine + H(+)</text>
        <dbReference type="Rhea" id="RHEA:15197"/>
        <dbReference type="Rhea" id="RHEA-COMP:12418"/>
        <dbReference type="Rhea" id="RHEA-COMP:12419"/>
        <dbReference type="ChEBI" id="CHEBI:15378"/>
        <dbReference type="ChEBI" id="CHEBI:57856"/>
        <dbReference type="ChEBI" id="CHEBI:59789"/>
        <dbReference type="ChEBI" id="CHEBI:90615"/>
        <dbReference type="ChEBI" id="CHEBI:90616"/>
        <dbReference type="EC" id="2.1.1.72"/>
    </reaction>
</comment>
<dbReference type="PANTHER" id="PTHR30481:SF3">
    <property type="entry name" value="DNA ADENINE METHYLASE"/>
    <property type="match status" value="1"/>
</dbReference>
<dbReference type="SUPFAM" id="SSF53335">
    <property type="entry name" value="S-adenosyl-L-methionine-dependent methyltransferases"/>
    <property type="match status" value="1"/>
</dbReference>
<evidence type="ECO:0000256" key="3">
    <source>
        <dbReference type="ARBA" id="ARBA00022603"/>
    </source>
</evidence>
<dbReference type="PRINTS" id="PR00505">
    <property type="entry name" value="D12N6MTFRASE"/>
</dbReference>
<evidence type="ECO:0000313" key="7">
    <source>
        <dbReference type="EMBL" id="KKN53650.1"/>
    </source>
</evidence>
<accession>A0A0F9RAV8</accession>
<dbReference type="InterPro" id="IPR012327">
    <property type="entry name" value="MeTrfase_D12"/>
</dbReference>
<evidence type="ECO:0000256" key="4">
    <source>
        <dbReference type="ARBA" id="ARBA00022679"/>
    </source>
</evidence>
<dbReference type="PROSITE" id="PS00092">
    <property type="entry name" value="N6_MTASE"/>
    <property type="match status" value="1"/>
</dbReference>
<name>A0A0F9RAV8_9ZZZZ</name>
<dbReference type="GO" id="GO:1904047">
    <property type="term" value="F:S-adenosyl-L-methionine binding"/>
    <property type="evidence" value="ECO:0007669"/>
    <property type="project" value="TreeGrafter"/>
</dbReference>
<sequence>MEQELTPLRPPLKWAGGKRWLIPTLEKLWAKHPSHRLVEPFCGGLSVALGLQPQTALLNDVNSALVNFYQQLQKGLILDIALENDEQAYYLRRTEFNALNKMTGADATLAQLFYYLNRTGYNGLCRFNKSGGYNVPFGRYKKINYQTDFIKYQSALSAWEFTNKDFSELDIADNDFIYADPPYDVPFHQYAQKGFNWADQVRLAEWLVEHKGPVVLSNQATDRVVDLYKKLGFKLKYLDAPRRISCKANGRHAVKEVIATYGF</sequence>
<keyword evidence="3" id="KW-0489">Methyltransferase</keyword>
<dbReference type="InterPro" id="IPR012263">
    <property type="entry name" value="M_m6A_EcoRV"/>
</dbReference>
<evidence type="ECO:0000256" key="5">
    <source>
        <dbReference type="ARBA" id="ARBA00022691"/>
    </source>
</evidence>